<keyword evidence="4" id="KW-1185">Reference proteome</keyword>
<keyword evidence="1" id="KW-0812">Transmembrane</keyword>
<feature type="domain" description="Fibronectin type-III" evidence="2">
    <location>
        <begin position="150"/>
        <end position="274"/>
    </location>
</feature>
<evidence type="ECO:0000313" key="3">
    <source>
        <dbReference type="EMBL" id="KAA0153818.1"/>
    </source>
</evidence>
<keyword evidence="1" id="KW-0472">Membrane</keyword>
<gene>
    <name evidence="3" type="ORF">FNF29_02807</name>
</gene>
<dbReference type="SMART" id="SM00060">
    <property type="entry name" value="FN3"/>
    <property type="match status" value="1"/>
</dbReference>
<sequence>MAARSFKYGNFSHPLTVHRAVDGVAVLSGNSSYVKTTVPDGAAWATVVVFPCSGQVDSFVKATAANEPPPTSGFAVQHLWPDELKGGAHGKHIWDPLSLPVVAGQDLWVKVNGVLPAQPVHVAAGVVPINVFDVVFEFGPSRTGSLPFLPPGEGEVVVKDVKHNTATISWGDTDVKTDEYAVFYHVPHIPADPSTRPFGHMKPGMVMGTACGMEFIGTYPGVPSAMRRMRGLDATHTVQMVMNWSTSLDHTLMELTPDTEYHVEVVVRREDHHSTLPTVDNDPYYQPVGYTYRGYHHAVVMTTTAGTGSTTDEGLSVGAIIGIVVGAIAVVALVVGVFVVCRRPGVEGPATKLQEPATAASA</sequence>
<evidence type="ECO:0000259" key="2">
    <source>
        <dbReference type="SMART" id="SM00060"/>
    </source>
</evidence>
<feature type="transmembrane region" description="Helical" evidence="1">
    <location>
        <begin position="317"/>
        <end position="341"/>
    </location>
</feature>
<dbReference type="Gene3D" id="2.60.40.10">
    <property type="entry name" value="Immunoglobulins"/>
    <property type="match status" value="1"/>
</dbReference>
<dbReference type="SUPFAM" id="SSF49265">
    <property type="entry name" value="Fibronectin type III"/>
    <property type="match status" value="1"/>
</dbReference>
<organism evidence="3 4">
    <name type="scientific">Cafeteria roenbergensis</name>
    <name type="common">Marine flagellate</name>
    <dbReference type="NCBI Taxonomy" id="33653"/>
    <lineage>
        <taxon>Eukaryota</taxon>
        <taxon>Sar</taxon>
        <taxon>Stramenopiles</taxon>
        <taxon>Bigyra</taxon>
        <taxon>Opalozoa</taxon>
        <taxon>Bicosoecida</taxon>
        <taxon>Cafeteriaceae</taxon>
        <taxon>Cafeteria</taxon>
    </lineage>
</organism>
<comment type="caution">
    <text evidence="3">The sequence shown here is derived from an EMBL/GenBank/DDBJ whole genome shotgun (WGS) entry which is preliminary data.</text>
</comment>
<dbReference type="AlphaFoldDB" id="A0A5A8CM85"/>
<keyword evidence="1" id="KW-1133">Transmembrane helix</keyword>
<accession>A0A5A8CM85</accession>
<dbReference type="InterPro" id="IPR003961">
    <property type="entry name" value="FN3_dom"/>
</dbReference>
<dbReference type="InterPro" id="IPR036116">
    <property type="entry name" value="FN3_sf"/>
</dbReference>
<dbReference type="EMBL" id="VLTN01000014">
    <property type="protein sequence ID" value="KAA0153818.1"/>
    <property type="molecule type" value="Genomic_DNA"/>
</dbReference>
<protein>
    <recommendedName>
        <fullName evidence="2">Fibronectin type-III domain-containing protein</fullName>
    </recommendedName>
</protein>
<proteinExistence type="predicted"/>
<evidence type="ECO:0000256" key="1">
    <source>
        <dbReference type="SAM" id="Phobius"/>
    </source>
</evidence>
<evidence type="ECO:0000313" key="4">
    <source>
        <dbReference type="Proteomes" id="UP000323011"/>
    </source>
</evidence>
<dbReference type="Proteomes" id="UP000323011">
    <property type="component" value="Unassembled WGS sequence"/>
</dbReference>
<reference evidence="3 4" key="1">
    <citation type="submission" date="2019-07" db="EMBL/GenBank/DDBJ databases">
        <title>Genomes of Cafeteria roenbergensis.</title>
        <authorList>
            <person name="Fischer M.G."/>
            <person name="Hackl T."/>
            <person name="Roman M."/>
        </authorList>
    </citation>
    <scope>NUCLEOTIDE SEQUENCE [LARGE SCALE GENOMIC DNA]</scope>
    <source>
        <strain evidence="3 4">BVI</strain>
    </source>
</reference>
<dbReference type="InterPro" id="IPR013783">
    <property type="entry name" value="Ig-like_fold"/>
</dbReference>
<name>A0A5A8CM85_CAFRO</name>